<accession>A0AAW8TXK9</accession>
<dbReference type="PANTHER" id="PTHR11715:SF3">
    <property type="entry name" value="GLYCINE CLEAVAGE SYSTEM H PROTEIN-RELATED"/>
    <property type="match status" value="1"/>
</dbReference>
<evidence type="ECO:0000313" key="4">
    <source>
        <dbReference type="Proteomes" id="UP001256711"/>
    </source>
</evidence>
<dbReference type="Proteomes" id="UP001256711">
    <property type="component" value="Unassembled WGS sequence"/>
</dbReference>
<dbReference type="PROSITE" id="PS50968">
    <property type="entry name" value="BIOTINYL_LIPOYL"/>
    <property type="match status" value="1"/>
</dbReference>
<dbReference type="Gene3D" id="2.40.50.100">
    <property type="match status" value="1"/>
</dbReference>
<dbReference type="GO" id="GO:0009249">
    <property type="term" value="P:protein lipoylation"/>
    <property type="evidence" value="ECO:0007669"/>
    <property type="project" value="TreeGrafter"/>
</dbReference>
<dbReference type="InterPro" id="IPR000089">
    <property type="entry name" value="Biotin_lipoyl"/>
</dbReference>
<evidence type="ECO:0000313" key="3">
    <source>
        <dbReference type="EMBL" id="MDT2809655.1"/>
    </source>
</evidence>
<dbReference type="InterPro" id="IPR011053">
    <property type="entry name" value="Single_hybrid_motif"/>
</dbReference>
<dbReference type="AlphaFoldDB" id="A0AAW8TXK9"/>
<comment type="caution">
    <text evidence="3">The sequence shown here is derived from an EMBL/GenBank/DDBJ whole genome shotgun (WGS) entry which is preliminary data.</text>
</comment>
<gene>
    <name evidence="3" type="ORF">P7H43_04100</name>
</gene>
<evidence type="ECO:0000259" key="2">
    <source>
        <dbReference type="PROSITE" id="PS50968"/>
    </source>
</evidence>
<name>A0AAW8TXK9_9ENTE</name>
<reference evidence="3" key="1">
    <citation type="submission" date="2023-03" db="EMBL/GenBank/DDBJ databases">
        <authorList>
            <person name="Shen W."/>
            <person name="Cai J."/>
        </authorList>
    </citation>
    <scope>NUCLEOTIDE SEQUENCE</scope>
    <source>
        <strain evidence="3">B226-2</strain>
    </source>
</reference>
<dbReference type="GO" id="GO:0005960">
    <property type="term" value="C:glycine cleavage complex"/>
    <property type="evidence" value="ECO:0007669"/>
    <property type="project" value="InterPro"/>
</dbReference>
<evidence type="ECO:0000256" key="1">
    <source>
        <dbReference type="ARBA" id="ARBA00022823"/>
    </source>
</evidence>
<dbReference type="GO" id="GO:0019464">
    <property type="term" value="P:glycine decarboxylation via glycine cleavage system"/>
    <property type="evidence" value="ECO:0007669"/>
    <property type="project" value="InterPro"/>
</dbReference>
<dbReference type="PANTHER" id="PTHR11715">
    <property type="entry name" value="GLYCINE CLEAVAGE SYSTEM H PROTEIN"/>
    <property type="match status" value="1"/>
</dbReference>
<dbReference type="Pfam" id="PF01597">
    <property type="entry name" value="GCV_H"/>
    <property type="match status" value="1"/>
</dbReference>
<sequence length="112" mass="12324">MEKKCLKTKDNLWILFNGKEYVVGLTKAAQEELGEVTFANLPAVGKAFKAGEPLVEVEAEKAVQEYPAPLTGVISSVNEKIAEDIAVLNHEDEMTAWLVSFKEVAPEDFEAL</sequence>
<feature type="domain" description="Lipoyl-binding" evidence="2">
    <location>
        <begin position="20"/>
        <end position="102"/>
    </location>
</feature>
<proteinExistence type="predicted"/>
<protein>
    <submittedName>
        <fullName evidence="3">Glycine cleavage system protein H</fullName>
    </submittedName>
</protein>
<dbReference type="InterPro" id="IPR033753">
    <property type="entry name" value="GCV_H/Fam206"/>
</dbReference>
<dbReference type="SUPFAM" id="SSF51230">
    <property type="entry name" value="Single hybrid motif"/>
    <property type="match status" value="1"/>
</dbReference>
<dbReference type="CDD" id="cd06848">
    <property type="entry name" value="GCS_H"/>
    <property type="match status" value="1"/>
</dbReference>
<dbReference type="EMBL" id="JARQBJ010000002">
    <property type="protein sequence ID" value="MDT2809655.1"/>
    <property type="molecule type" value="Genomic_DNA"/>
</dbReference>
<dbReference type="GO" id="GO:0005737">
    <property type="term" value="C:cytoplasm"/>
    <property type="evidence" value="ECO:0007669"/>
    <property type="project" value="TreeGrafter"/>
</dbReference>
<dbReference type="InterPro" id="IPR002930">
    <property type="entry name" value="GCV_H"/>
</dbReference>
<dbReference type="RefSeq" id="WP_303219070.1">
    <property type="nucleotide sequence ID" value="NZ_CAUGVL010000030.1"/>
</dbReference>
<keyword evidence="1" id="KW-0450">Lipoyl</keyword>
<organism evidence="3 4">
    <name type="scientific">Enterococcus asini</name>
    <dbReference type="NCBI Taxonomy" id="57732"/>
    <lineage>
        <taxon>Bacteria</taxon>
        <taxon>Bacillati</taxon>
        <taxon>Bacillota</taxon>
        <taxon>Bacilli</taxon>
        <taxon>Lactobacillales</taxon>
        <taxon>Enterococcaceae</taxon>
        <taxon>Enterococcus</taxon>
    </lineage>
</organism>